<dbReference type="PANTHER" id="PTHR41523:SF8">
    <property type="entry name" value="ETHYLENE RESPONSE SENSOR PROTEIN"/>
    <property type="match status" value="1"/>
</dbReference>
<dbReference type="InterPro" id="IPR036890">
    <property type="entry name" value="HATPase_C_sf"/>
</dbReference>
<dbReference type="PANTHER" id="PTHR41523">
    <property type="entry name" value="TWO-COMPONENT SYSTEM SENSOR PROTEIN"/>
    <property type="match status" value="1"/>
</dbReference>
<evidence type="ECO:0000313" key="9">
    <source>
        <dbReference type="EMBL" id="CAA2103527.1"/>
    </source>
</evidence>
<evidence type="ECO:0000256" key="1">
    <source>
        <dbReference type="ARBA" id="ARBA00000085"/>
    </source>
</evidence>
<keyword evidence="3" id="KW-0597">Phosphoprotein</keyword>
<dbReference type="EC" id="2.7.13.3" evidence="2"/>
<protein>
    <recommendedName>
        <fullName evidence="2">histidine kinase</fullName>
        <ecNumber evidence="2">2.7.13.3</ecNumber>
    </recommendedName>
</protein>
<feature type="domain" description="Signal transduction histidine kinase HWE region" evidence="8">
    <location>
        <begin position="151"/>
        <end position="233"/>
    </location>
</feature>
<name>A0A679JC78_9HYPH</name>
<dbReference type="SMART" id="SM00911">
    <property type="entry name" value="HWE_HK"/>
    <property type="match status" value="1"/>
</dbReference>
<dbReference type="InterPro" id="IPR011102">
    <property type="entry name" value="Sig_transdc_His_kinase_HWE"/>
</dbReference>
<dbReference type="GO" id="GO:0004673">
    <property type="term" value="F:protein histidine kinase activity"/>
    <property type="evidence" value="ECO:0007669"/>
    <property type="project" value="UniProtKB-EC"/>
</dbReference>
<sequence length="346" mass="38002">MPHPEPVVLILAPLGRDASVASAILAEVGIASEAISTLDALVAGLDGAACAVMTEEALLRWDRNAIAQWVERQPPWSDFPFVLLSSRGGSPDVRLTDLLGNVTVLERPFHPAVLANAVRSALRARRRQREVQAYLEERQRTHERQALLIRELHHRVKNTLATVQGLLGATARSTKDVNTFYHSFSDRIVSLGKTHNLLTEDYWQTAPLRELLQNELGHYNDATTSRIILDGPAIELAADLAVPTGMAIHELTTNATKHGALSVPSGRIAVRWSVDQRKAGRVLDLSWTETGGPPVKPPERKGFGSTLLQRVLAQQCNAEVVIAYEAEGLRFQMVAPLPEDRLVPAY</sequence>
<dbReference type="InterPro" id="IPR011006">
    <property type="entry name" value="CheY-like_superfamily"/>
</dbReference>
<dbReference type="Pfam" id="PF07536">
    <property type="entry name" value="HWE_HK"/>
    <property type="match status" value="1"/>
</dbReference>
<reference evidence="9" key="1">
    <citation type="submission" date="2019-12" db="EMBL/GenBank/DDBJ databases">
        <authorList>
            <person name="Cremers G."/>
        </authorList>
    </citation>
    <scope>NUCLEOTIDE SEQUENCE</scope>
    <source>
        <strain evidence="9">Mbul1</strain>
    </source>
</reference>
<dbReference type="AlphaFoldDB" id="A0A679JC78"/>
<proteinExistence type="predicted"/>
<evidence type="ECO:0000259" key="8">
    <source>
        <dbReference type="SMART" id="SM00911"/>
    </source>
</evidence>
<dbReference type="SUPFAM" id="SSF52172">
    <property type="entry name" value="CheY-like"/>
    <property type="match status" value="1"/>
</dbReference>
<dbReference type="Gene3D" id="3.40.50.2300">
    <property type="match status" value="1"/>
</dbReference>
<organism evidence="9">
    <name type="scientific">Methylobacterium bullatum</name>
    <dbReference type="NCBI Taxonomy" id="570505"/>
    <lineage>
        <taxon>Bacteria</taxon>
        <taxon>Pseudomonadati</taxon>
        <taxon>Pseudomonadota</taxon>
        <taxon>Alphaproteobacteria</taxon>
        <taxon>Hyphomicrobiales</taxon>
        <taxon>Methylobacteriaceae</taxon>
        <taxon>Methylobacterium</taxon>
    </lineage>
</organism>
<evidence type="ECO:0000256" key="6">
    <source>
        <dbReference type="ARBA" id="ARBA00022777"/>
    </source>
</evidence>
<keyword evidence="5" id="KW-0547">Nucleotide-binding</keyword>
<evidence type="ECO:0000256" key="7">
    <source>
        <dbReference type="ARBA" id="ARBA00022840"/>
    </source>
</evidence>
<evidence type="ECO:0000256" key="5">
    <source>
        <dbReference type="ARBA" id="ARBA00022741"/>
    </source>
</evidence>
<keyword evidence="6 9" id="KW-0418">Kinase</keyword>
<dbReference type="GO" id="GO:0005524">
    <property type="term" value="F:ATP binding"/>
    <property type="evidence" value="ECO:0007669"/>
    <property type="project" value="UniProtKB-KW"/>
</dbReference>
<gene>
    <name evidence="9" type="ORF">MBUL_02240</name>
</gene>
<evidence type="ECO:0000256" key="4">
    <source>
        <dbReference type="ARBA" id="ARBA00022679"/>
    </source>
</evidence>
<evidence type="ECO:0000256" key="2">
    <source>
        <dbReference type="ARBA" id="ARBA00012438"/>
    </source>
</evidence>
<accession>A0A679JC78</accession>
<dbReference type="Gene3D" id="3.30.565.10">
    <property type="entry name" value="Histidine kinase-like ATPase, C-terminal domain"/>
    <property type="match status" value="1"/>
</dbReference>
<comment type="catalytic activity">
    <reaction evidence="1">
        <text>ATP + protein L-histidine = ADP + protein N-phospho-L-histidine.</text>
        <dbReference type="EC" id="2.7.13.3"/>
    </reaction>
</comment>
<keyword evidence="4 9" id="KW-0808">Transferase</keyword>
<keyword evidence="7" id="KW-0067">ATP-binding</keyword>
<evidence type="ECO:0000256" key="3">
    <source>
        <dbReference type="ARBA" id="ARBA00022553"/>
    </source>
</evidence>
<dbReference type="EMBL" id="LR743504">
    <property type="protein sequence ID" value="CAA2103527.1"/>
    <property type="molecule type" value="Genomic_DNA"/>
</dbReference>